<proteinExistence type="predicted"/>
<evidence type="ECO:0000313" key="4">
    <source>
        <dbReference type="Proteomes" id="UP000436801"/>
    </source>
</evidence>
<reference evidence="1 4" key="2">
    <citation type="submission" date="2019-12" db="EMBL/GenBank/DDBJ databases">
        <authorList>
            <person name="Zheng J."/>
        </authorList>
    </citation>
    <scope>NUCLEOTIDE SEQUENCE [LARGE SCALE GENOMIC DNA]</scope>
    <source>
        <strain evidence="1 4">DSM 27347</strain>
    </source>
</reference>
<reference evidence="2 3" key="1">
    <citation type="submission" date="2016-10" db="EMBL/GenBank/DDBJ databases">
        <authorList>
            <person name="Varghese N."/>
            <person name="Submissions S."/>
        </authorList>
    </citation>
    <scope>NUCLEOTIDE SEQUENCE [LARGE SCALE GENOMIC DNA]</scope>
    <source>
        <strain evidence="2 3">S7-754</strain>
    </source>
</reference>
<dbReference type="OrthoDB" id="5142861at2"/>
<name>A0A1G7NGJ3_9SPHN</name>
<dbReference type="EMBL" id="WSUT01000005">
    <property type="protein sequence ID" value="MWC43227.1"/>
    <property type="molecule type" value="Genomic_DNA"/>
</dbReference>
<protein>
    <submittedName>
        <fullName evidence="2">Uncharacterized protein</fullName>
    </submittedName>
</protein>
<evidence type="ECO:0000313" key="3">
    <source>
        <dbReference type="Proteomes" id="UP000323502"/>
    </source>
</evidence>
<organism evidence="2 3">
    <name type="scientific">Sphingomonas carotinifaciens</name>
    <dbReference type="NCBI Taxonomy" id="1166323"/>
    <lineage>
        <taxon>Bacteria</taxon>
        <taxon>Pseudomonadati</taxon>
        <taxon>Pseudomonadota</taxon>
        <taxon>Alphaproteobacteria</taxon>
        <taxon>Sphingomonadales</taxon>
        <taxon>Sphingomonadaceae</taxon>
        <taxon>Sphingomonas</taxon>
    </lineage>
</organism>
<dbReference type="EMBL" id="FNBI01000005">
    <property type="protein sequence ID" value="SDF73184.1"/>
    <property type="molecule type" value="Genomic_DNA"/>
</dbReference>
<keyword evidence="3" id="KW-1185">Reference proteome</keyword>
<evidence type="ECO:0000313" key="1">
    <source>
        <dbReference type="EMBL" id="MWC43227.1"/>
    </source>
</evidence>
<dbReference type="Proteomes" id="UP000323502">
    <property type="component" value="Unassembled WGS sequence"/>
</dbReference>
<sequence length="594" mass="65810">MLQLVQGMYFRDVPLTDTVHRGILYTNLRAFGDREPIDLPFGRLLPSTAMHGVGSMTIEARERLEAETESGSPEVLVATSGEQLIDEIAAVVSFCLNVVCVRDFEMARRLISTSDRPTHQRFGSVSILRQTFDATIVLSDESIADLTQFFESLTGLQRKSYEAAIRAIRQIVDAMLMVDEDATLAYTLMVAAMESLGQATKPKAGSWSDYDQQKRARVDEATKGLSEKRREKIQGAILANEHSALTRRFVAFVLEHVEPSFFRAEAVKALRPITANELPTALQEAYGIRSRNVHTLQNLAPEVWMQSDRADTSHVEDTALLSLEGLARLSRHVVRRFVERAPKGVDKTFNYRSALPGIMRARLAPQLWIHDANFFSSKSAPGFFEGTISYLIEGMSGRSETGLVPMTAVLDKIEKTAPGLAKSEDRLPMAGVMALWNACAPKEHRRKLKLRLKKQFDEDLTAPSMVSFALAMVLGAALPWSLEDYKALAASRREELRRKTHQPLPKRIDAALYILIADQLLAIGDKASAMVALGQAVETVPGLADLIDFEAALERGDDPTLNLRPFILGEETFVTWDKKETPDEVPANAGEATG</sequence>
<accession>A0A1G7NGJ3</accession>
<dbReference type="RefSeq" id="WP_149682753.1">
    <property type="nucleotide sequence ID" value="NZ_FNBI01000005.1"/>
</dbReference>
<dbReference type="Proteomes" id="UP000436801">
    <property type="component" value="Unassembled WGS sequence"/>
</dbReference>
<gene>
    <name evidence="1" type="ORF">GQR91_06060</name>
    <name evidence="2" type="ORF">SAMN05216557_105159</name>
</gene>
<evidence type="ECO:0000313" key="2">
    <source>
        <dbReference type="EMBL" id="SDF73184.1"/>
    </source>
</evidence>
<dbReference type="AlphaFoldDB" id="A0A1G7NGJ3"/>